<reference evidence="2" key="2">
    <citation type="journal article" date="2017" name="Sci. Adv.">
        <title>A tail of two voltages: Proteomic comparison of the three electric organs of the electric eel.</title>
        <authorList>
            <person name="Traeger L.L."/>
            <person name="Sabat G."/>
            <person name="Barrett-Wilt G.A."/>
            <person name="Wells G.B."/>
            <person name="Sussman M.R."/>
        </authorList>
    </citation>
    <scope>NUCLEOTIDE SEQUENCE [LARGE SCALE GENOMIC DNA]</scope>
</reference>
<evidence type="ECO:0000313" key="1">
    <source>
        <dbReference type="Ensembl" id="ENSEEEP00000041022.2"/>
    </source>
</evidence>
<proteinExistence type="predicted"/>
<dbReference type="AlphaFoldDB" id="A0A4W4GX54"/>
<evidence type="ECO:0000313" key="2">
    <source>
        <dbReference type="Proteomes" id="UP000314983"/>
    </source>
</evidence>
<sequence length="89" mass="9774">MLAIMVEVYCDLFGDSTACTCTDLCRSLTPRESSNCAEFLPLSEEPQQCYFLPNKDFIGFTSLDFMTSFICSAGAQDVSSCIDSQNVSL</sequence>
<keyword evidence="2" id="KW-1185">Reference proteome</keyword>
<dbReference type="Proteomes" id="UP000314983">
    <property type="component" value="Chromosome 2"/>
</dbReference>
<protein>
    <submittedName>
        <fullName evidence="1">Uncharacterized protein</fullName>
    </submittedName>
</protein>
<reference evidence="1" key="3">
    <citation type="submission" date="2020-05" db="EMBL/GenBank/DDBJ databases">
        <title>Electrophorus electricus (electric eel) genome, fEleEle1, primary haplotype.</title>
        <authorList>
            <person name="Myers G."/>
            <person name="Meyer A."/>
            <person name="Fedrigo O."/>
            <person name="Formenti G."/>
            <person name="Rhie A."/>
            <person name="Tracey A."/>
            <person name="Sims Y."/>
            <person name="Jarvis E.D."/>
        </authorList>
    </citation>
    <scope>NUCLEOTIDE SEQUENCE [LARGE SCALE GENOMIC DNA]</scope>
</reference>
<reference evidence="1" key="5">
    <citation type="submission" date="2025-09" db="UniProtKB">
        <authorList>
            <consortium name="Ensembl"/>
        </authorList>
    </citation>
    <scope>IDENTIFICATION</scope>
</reference>
<dbReference type="Ensembl" id="ENSEEET00000041496.2">
    <property type="protein sequence ID" value="ENSEEEP00000041022.2"/>
    <property type="gene ID" value="ENSEEEG00000019425.2"/>
</dbReference>
<reference evidence="2" key="1">
    <citation type="journal article" date="2014" name="Science">
        <title>Nonhuman genetics. Genomic basis for the convergent evolution of electric organs.</title>
        <authorList>
            <person name="Gallant J.R."/>
            <person name="Traeger L.L."/>
            <person name="Volkening J.D."/>
            <person name="Moffett H."/>
            <person name="Chen P.H."/>
            <person name="Novina C.D."/>
            <person name="Phillips G.N.Jr."/>
            <person name="Anand R."/>
            <person name="Wells G.B."/>
            <person name="Pinch M."/>
            <person name="Guth R."/>
            <person name="Unguez G.A."/>
            <person name="Albert J.S."/>
            <person name="Zakon H.H."/>
            <person name="Samanta M.P."/>
            <person name="Sussman M.R."/>
        </authorList>
    </citation>
    <scope>NUCLEOTIDE SEQUENCE [LARGE SCALE GENOMIC DNA]</scope>
</reference>
<name>A0A4W4GX54_ELEEL</name>
<organism evidence="1 2">
    <name type="scientific">Electrophorus electricus</name>
    <name type="common">Electric eel</name>
    <name type="synonym">Gymnotus electricus</name>
    <dbReference type="NCBI Taxonomy" id="8005"/>
    <lineage>
        <taxon>Eukaryota</taxon>
        <taxon>Metazoa</taxon>
        <taxon>Chordata</taxon>
        <taxon>Craniata</taxon>
        <taxon>Vertebrata</taxon>
        <taxon>Euteleostomi</taxon>
        <taxon>Actinopterygii</taxon>
        <taxon>Neopterygii</taxon>
        <taxon>Teleostei</taxon>
        <taxon>Ostariophysi</taxon>
        <taxon>Gymnotiformes</taxon>
        <taxon>Gymnotoidei</taxon>
        <taxon>Gymnotidae</taxon>
        <taxon>Electrophorus</taxon>
    </lineage>
</organism>
<accession>A0A4W4GX54</accession>
<reference evidence="1" key="4">
    <citation type="submission" date="2025-08" db="UniProtKB">
        <authorList>
            <consortium name="Ensembl"/>
        </authorList>
    </citation>
    <scope>IDENTIFICATION</scope>
</reference>